<evidence type="ECO:0000256" key="4">
    <source>
        <dbReference type="ARBA" id="ARBA00023136"/>
    </source>
</evidence>
<feature type="transmembrane region" description="Helical" evidence="5">
    <location>
        <begin position="589"/>
        <end position="622"/>
    </location>
</feature>
<evidence type="ECO:0000256" key="5">
    <source>
        <dbReference type="SAM" id="Phobius"/>
    </source>
</evidence>
<dbReference type="PATRIC" id="fig|1470200.3.peg.1246"/>
<comment type="subcellular location">
    <subcellularLocation>
        <location evidence="1">Membrane</location>
        <topology evidence="1">Multi-pass membrane protein</topology>
    </subcellularLocation>
</comment>
<keyword evidence="7" id="KW-1185">Reference proteome</keyword>
<feature type="transmembrane region" description="Helical" evidence="5">
    <location>
        <begin position="433"/>
        <end position="455"/>
    </location>
</feature>
<comment type="caution">
    <text evidence="6">The sequence shown here is derived from an EMBL/GenBank/DDBJ whole genome shotgun (WGS) entry which is preliminary data.</text>
</comment>
<reference evidence="6 7" key="1">
    <citation type="submission" date="2014-11" db="EMBL/GenBank/DDBJ databases">
        <title>Genome of a novel goose pathogen.</title>
        <authorList>
            <person name="Hansen C.M."/>
            <person name="Hueffer K."/>
            <person name="Choi S.C."/>
        </authorList>
    </citation>
    <scope>NUCLEOTIDE SEQUENCE [LARGE SCALE GENOMIC DNA]</scope>
    <source>
        <strain evidence="6 7">KH1503</strain>
    </source>
</reference>
<sequence>MKKNASAHLKNLLVDSLAQPEFADTLKHIISFLRRGKPTQANERFDILLEILQNNHEIGTCFSERLHQWLSSIHVYPALVGLGIFSRNGFGREMAMRLYERFSPSFKDLKNLKDVFLYLFRSGDDQWLQNTGLRQWLNLYTLVHEKAAPSLIESSRRQITQSRLHALEMLSIWIAAEALEPDLIRLEPKLLEVNSAFLALQHEVNDLIDHYQHNDTPYDTAHIEVMLQQSRDTVARLRRKGAGAGAGSSVKVAHLLERLSQTLDRLNLLLGIQTQTDDSKRMRLSLQLLDNLTIAAVEQHSTSLLRRRSIKMLAKSITENTSGRGENYITRNRSEYWRMLRSAAGGGVLIALMALNKMHIGNMGFGEFTTSFLSGLNYGLGFMLIHMLHFTVATKQPAMTAASFAEEVERTEKGRAVEQRLSRLLIDVGRSQSIAVFGNVSISIILAALIAFTFAKTTGTALLDENAVAYQIKSIQPFTQPTLLYAGIAGIWLFCSGIISGFFDNRANYLDLRRRLTVQPLLRKLLPSRPRAKLADYLHRQYGSLAGNFIFGMLLGMTGWVGHILGLPLDIRHVAFSSANIGYAAVSGNIGFLAFLWSLLGVLLIGVVNLWVSFTLALWVALRSRDAKIDSLSKLLKTVWAQIKANPLNLIFPVHAAGQLVKNTKQENHTADKS</sequence>
<evidence type="ECO:0000313" key="7">
    <source>
        <dbReference type="Proteomes" id="UP000036027"/>
    </source>
</evidence>
<dbReference type="RefSeq" id="WP_047761785.1">
    <property type="nucleotide sequence ID" value="NZ_CP091510.1"/>
</dbReference>
<dbReference type="PIRSF" id="PIRSF015380">
    <property type="entry name" value="Site-sp_rcmb"/>
    <property type="match status" value="1"/>
</dbReference>
<dbReference type="EMBL" id="JTDO01000020">
    <property type="protein sequence ID" value="KLT72110.1"/>
    <property type="molecule type" value="Genomic_DNA"/>
</dbReference>
<name>A0A0J0YPP5_9NEIS</name>
<proteinExistence type="predicted"/>
<organism evidence="6 7">
    <name type="scientific">Neisseria arctica</name>
    <dbReference type="NCBI Taxonomy" id="1470200"/>
    <lineage>
        <taxon>Bacteria</taxon>
        <taxon>Pseudomonadati</taxon>
        <taxon>Pseudomonadota</taxon>
        <taxon>Betaproteobacteria</taxon>
        <taxon>Neisseriales</taxon>
        <taxon>Neisseriaceae</taxon>
        <taxon>Neisseria</taxon>
    </lineage>
</organism>
<keyword evidence="2 5" id="KW-0812">Transmembrane</keyword>
<keyword evidence="3 5" id="KW-1133">Transmembrane helix</keyword>
<dbReference type="AlphaFoldDB" id="A0A0J0YPP5"/>
<evidence type="ECO:0000313" key="6">
    <source>
        <dbReference type="EMBL" id="KLT72110.1"/>
    </source>
</evidence>
<dbReference type="InterPro" id="IPR023271">
    <property type="entry name" value="Aquaporin-like"/>
</dbReference>
<dbReference type="GO" id="GO:0016020">
    <property type="term" value="C:membrane"/>
    <property type="evidence" value="ECO:0007669"/>
    <property type="project" value="UniProtKB-SubCell"/>
</dbReference>
<feature type="transmembrane region" description="Helical" evidence="5">
    <location>
        <begin position="375"/>
        <end position="393"/>
    </location>
</feature>
<evidence type="ECO:0000256" key="2">
    <source>
        <dbReference type="ARBA" id="ARBA00022692"/>
    </source>
</evidence>
<gene>
    <name evidence="6" type="ORF">PL75_09945</name>
</gene>
<feature type="transmembrane region" description="Helical" evidence="5">
    <location>
        <begin position="549"/>
        <end position="569"/>
    </location>
</feature>
<dbReference type="Pfam" id="PF10136">
    <property type="entry name" value="SpecificRecomb"/>
    <property type="match status" value="1"/>
</dbReference>
<evidence type="ECO:0000256" key="3">
    <source>
        <dbReference type="ARBA" id="ARBA00022989"/>
    </source>
</evidence>
<evidence type="ECO:0000256" key="1">
    <source>
        <dbReference type="ARBA" id="ARBA00004141"/>
    </source>
</evidence>
<dbReference type="OrthoDB" id="5688397at2"/>
<dbReference type="Gene3D" id="1.20.1080.10">
    <property type="entry name" value="Glycerol uptake facilitator protein"/>
    <property type="match status" value="1"/>
</dbReference>
<protein>
    <submittedName>
        <fullName evidence="6">Recombinase</fullName>
    </submittedName>
</protein>
<feature type="transmembrane region" description="Helical" evidence="5">
    <location>
        <begin position="339"/>
        <end position="355"/>
    </location>
</feature>
<dbReference type="InterPro" id="IPR011385">
    <property type="entry name" value="Site-sp_rcmbase"/>
</dbReference>
<accession>A0A0J0YPP5</accession>
<dbReference type="STRING" id="1470200.PL75_09945"/>
<keyword evidence="4 5" id="KW-0472">Membrane</keyword>
<feature type="transmembrane region" description="Helical" evidence="5">
    <location>
        <begin position="483"/>
        <end position="503"/>
    </location>
</feature>
<dbReference type="Proteomes" id="UP000036027">
    <property type="component" value="Unassembled WGS sequence"/>
</dbReference>